<dbReference type="STRING" id="249408.BOO71_0003019"/>
<protein>
    <submittedName>
        <fullName evidence="1">Uncharacterized protein</fullName>
    </submittedName>
</protein>
<accession>A0A1U7P2M7</accession>
<proteinExistence type="predicted"/>
<organism evidence="1 2">
    <name type="scientific">Deinococcus marmoris</name>
    <dbReference type="NCBI Taxonomy" id="249408"/>
    <lineage>
        <taxon>Bacteria</taxon>
        <taxon>Thermotogati</taxon>
        <taxon>Deinococcota</taxon>
        <taxon>Deinococci</taxon>
        <taxon>Deinococcales</taxon>
        <taxon>Deinococcaceae</taxon>
        <taxon>Deinococcus</taxon>
    </lineage>
</organism>
<comment type="caution">
    <text evidence="1">The sequence shown here is derived from an EMBL/GenBank/DDBJ whole genome shotgun (WGS) entry which is preliminary data.</text>
</comment>
<gene>
    <name evidence="1" type="ORF">BOO71_0003019</name>
</gene>
<evidence type="ECO:0000313" key="2">
    <source>
        <dbReference type="Proteomes" id="UP000186607"/>
    </source>
</evidence>
<name>A0A1U7P2M7_9DEIO</name>
<keyword evidence="2" id="KW-1185">Reference proteome</keyword>
<evidence type="ECO:0000313" key="1">
    <source>
        <dbReference type="EMBL" id="OLV19421.1"/>
    </source>
</evidence>
<reference evidence="1 2" key="1">
    <citation type="submission" date="2017-01" db="EMBL/GenBank/DDBJ databases">
        <title>Genome Analysis of Deinococcus marmoris KOPRI26562.</title>
        <authorList>
            <person name="Kim J.H."/>
            <person name="Oh H.-M."/>
        </authorList>
    </citation>
    <scope>NUCLEOTIDE SEQUENCE [LARGE SCALE GENOMIC DNA]</scope>
    <source>
        <strain evidence="1 2">KOPRI26562</strain>
    </source>
</reference>
<dbReference type="Proteomes" id="UP000186607">
    <property type="component" value="Unassembled WGS sequence"/>
</dbReference>
<sequence length="63" mass="7066">MTALREKQAAWNVENAGMLARHGNWTRFHETRSVSLRTCSGLSETARRTIFAPAAPPRIELCP</sequence>
<dbReference type="AlphaFoldDB" id="A0A1U7P2M7"/>
<dbReference type="EMBL" id="MSTI01000035">
    <property type="protein sequence ID" value="OLV19421.1"/>
    <property type="molecule type" value="Genomic_DNA"/>
</dbReference>